<dbReference type="Gene3D" id="1.10.340.30">
    <property type="entry name" value="Hypothetical protein, domain 2"/>
    <property type="match status" value="1"/>
</dbReference>
<comment type="caution">
    <text evidence="1">The sequence shown here is derived from an EMBL/GenBank/DDBJ whole genome shotgun (WGS) entry which is preliminary data.</text>
</comment>
<gene>
    <name evidence="1" type="ORF">SNE34_03800</name>
</gene>
<dbReference type="Proteomes" id="UP001355056">
    <property type="component" value="Unassembled WGS sequence"/>
</dbReference>
<dbReference type="InterPro" id="IPR011257">
    <property type="entry name" value="DNA_glycosylase"/>
</dbReference>
<dbReference type="GO" id="GO:0032259">
    <property type="term" value="P:methylation"/>
    <property type="evidence" value="ECO:0007669"/>
    <property type="project" value="UniProtKB-KW"/>
</dbReference>
<organism evidence="1 2">
    <name type="scientific">Novilysobacter erysipheiresistens</name>
    <dbReference type="NCBI Taxonomy" id="1749332"/>
    <lineage>
        <taxon>Bacteria</taxon>
        <taxon>Pseudomonadati</taxon>
        <taxon>Pseudomonadota</taxon>
        <taxon>Gammaproteobacteria</taxon>
        <taxon>Lysobacterales</taxon>
        <taxon>Lysobacteraceae</taxon>
        <taxon>Novilysobacter</taxon>
    </lineage>
</organism>
<dbReference type="EMBL" id="JAXGFP010000002">
    <property type="protein sequence ID" value="MEG3183136.1"/>
    <property type="molecule type" value="Genomic_DNA"/>
</dbReference>
<dbReference type="RefSeq" id="WP_332614878.1">
    <property type="nucleotide sequence ID" value="NZ_JAXGFP010000002.1"/>
</dbReference>
<sequence>MRRQLLPRDLGFEVRPGDEPSLFKWFLASFLFGNRVSQEIAASTWRVLVEEQGCDTPARLCRFTHAQLVGLLGEGGYRRYDESTATRLSLLCRTLMDEYGGRIGGIAEAAEDRDDFERRLLAFKGVGPVTLGIFMSGAGRALFPARGT</sequence>
<protein>
    <submittedName>
        <fullName evidence="1">DNA methylase</fullName>
    </submittedName>
</protein>
<reference evidence="1 2" key="1">
    <citation type="journal article" date="2016" name="Int. J. Syst. Evol. Microbiol.">
        <title>Lysobacter erysipheiresistens sp. nov., an antagonist of powdery mildew, isolated from tobacco-cultivated soil.</title>
        <authorList>
            <person name="Xie B."/>
            <person name="Li T."/>
            <person name="Lin X."/>
            <person name="Wang C.J."/>
            <person name="Chen Y.J."/>
            <person name="Liu W.J."/>
            <person name="Zhao Z.W."/>
        </authorList>
    </citation>
    <scope>NUCLEOTIDE SEQUENCE [LARGE SCALE GENOMIC DNA]</scope>
    <source>
        <strain evidence="1 2">RS-LYSO-3</strain>
    </source>
</reference>
<evidence type="ECO:0000313" key="1">
    <source>
        <dbReference type="EMBL" id="MEG3183136.1"/>
    </source>
</evidence>
<name>A0ABU7YW43_9GAMM</name>
<dbReference type="SUPFAM" id="SSF48150">
    <property type="entry name" value="DNA-glycosylase"/>
    <property type="match status" value="1"/>
</dbReference>
<keyword evidence="2" id="KW-1185">Reference proteome</keyword>
<evidence type="ECO:0000313" key="2">
    <source>
        <dbReference type="Proteomes" id="UP001355056"/>
    </source>
</evidence>
<proteinExistence type="predicted"/>
<accession>A0ABU7YW43</accession>
<keyword evidence="1" id="KW-0489">Methyltransferase</keyword>
<keyword evidence="1" id="KW-0808">Transferase</keyword>
<dbReference type="GO" id="GO:0008168">
    <property type="term" value="F:methyltransferase activity"/>
    <property type="evidence" value="ECO:0007669"/>
    <property type="project" value="UniProtKB-KW"/>
</dbReference>